<keyword evidence="2" id="KW-1185">Reference proteome</keyword>
<comment type="caution">
    <text evidence="1">The sequence shown here is derived from an EMBL/GenBank/DDBJ whole genome shotgun (WGS) entry which is preliminary data.</text>
</comment>
<evidence type="ECO:0000313" key="1">
    <source>
        <dbReference type="EMBL" id="GHH73578.1"/>
    </source>
</evidence>
<name>A0A919FX25_9ACTN</name>
<reference evidence="1" key="2">
    <citation type="submission" date="2020-09" db="EMBL/GenBank/DDBJ databases">
        <authorList>
            <person name="Sun Q."/>
            <person name="Ohkuma M."/>
        </authorList>
    </citation>
    <scope>NUCLEOTIDE SEQUENCE</scope>
    <source>
        <strain evidence="1">JCM 5069</strain>
    </source>
</reference>
<dbReference type="AlphaFoldDB" id="A0A919FX25"/>
<organism evidence="1 2">
    <name type="scientific">Streptomyces sulfonofaciens</name>
    <dbReference type="NCBI Taxonomy" id="68272"/>
    <lineage>
        <taxon>Bacteria</taxon>
        <taxon>Bacillati</taxon>
        <taxon>Actinomycetota</taxon>
        <taxon>Actinomycetes</taxon>
        <taxon>Kitasatosporales</taxon>
        <taxon>Streptomycetaceae</taxon>
        <taxon>Streptomyces</taxon>
    </lineage>
</organism>
<gene>
    <name evidence="1" type="ORF">GCM10018793_12410</name>
</gene>
<evidence type="ECO:0000313" key="2">
    <source>
        <dbReference type="Proteomes" id="UP000603708"/>
    </source>
</evidence>
<dbReference type="Proteomes" id="UP000603708">
    <property type="component" value="Unassembled WGS sequence"/>
</dbReference>
<proteinExistence type="predicted"/>
<dbReference type="EMBL" id="BNCD01000003">
    <property type="protein sequence ID" value="GHH73578.1"/>
    <property type="molecule type" value="Genomic_DNA"/>
</dbReference>
<protein>
    <submittedName>
        <fullName evidence="1">Uncharacterized protein</fullName>
    </submittedName>
</protein>
<reference evidence="1" key="1">
    <citation type="journal article" date="2014" name="Int. J. Syst. Evol. Microbiol.">
        <title>Complete genome sequence of Corynebacterium casei LMG S-19264T (=DSM 44701T), isolated from a smear-ripened cheese.</title>
        <authorList>
            <consortium name="US DOE Joint Genome Institute (JGI-PGF)"/>
            <person name="Walter F."/>
            <person name="Albersmeier A."/>
            <person name="Kalinowski J."/>
            <person name="Ruckert C."/>
        </authorList>
    </citation>
    <scope>NUCLEOTIDE SEQUENCE</scope>
    <source>
        <strain evidence="1">JCM 5069</strain>
    </source>
</reference>
<accession>A0A919FX25</accession>
<sequence length="121" mass="12800">MAAVAERPGLVSSRLPRLRRHFAVGVRRKGDESAAAGRAYDGAATPDGLVMGGAGRAPWCQADGLRAVGQGGRRMPECHEYAGNCAGLPGTDTRSASHALREGSWRIHSESIPCKRFDGML</sequence>